<feature type="compositionally biased region" description="Polar residues" evidence="1">
    <location>
        <begin position="1"/>
        <end position="11"/>
    </location>
</feature>
<feature type="region of interest" description="Disordered" evidence="1">
    <location>
        <begin position="1"/>
        <end position="38"/>
    </location>
</feature>
<proteinExistence type="predicted"/>
<organism evidence="4">
    <name type="scientific">Schistosoma curassoni</name>
    <dbReference type="NCBI Taxonomy" id="6186"/>
    <lineage>
        <taxon>Eukaryota</taxon>
        <taxon>Metazoa</taxon>
        <taxon>Spiralia</taxon>
        <taxon>Lophotrochozoa</taxon>
        <taxon>Platyhelminthes</taxon>
        <taxon>Trematoda</taxon>
        <taxon>Digenea</taxon>
        <taxon>Strigeidida</taxon>
        <taxon>Schistosomatoidea</taxon>
        <taxon>Schistosomatidae</taxon>
        <taxon>Schistosoma</taxon>
    </lineage>
</organism>
<evidence type="ECO:0000256" key="1">
    <source>
        <dbReference type="SAM" id="MobiDB-lite"/>
    </source>
</evidence>
<name>A0A183JGR3_9TREM</name>
<evidence type="ECO:0000313" key="2">
    <source>
        <dbReference type="EMBL" id="VDO70698.1"/>
    </source>
</evidence>
<gene>
    <name evidence="2" type="ORF">SCUD_LOCUS1886</name>
</gene>
<sequence length="206" mass="24605">MLNSTLNPHSTDSNEESNRHHHHDHDHHHHPDNNNCYPHSPLIPPSLPLFTSSIINKQHKHKLNMKLWIKQLKHYLRCMDYKRYNDIRLRKYLQTLIMFDHPVTSTSSTSSTSTSSTLTLTSSTNRTLSKLKKISKMKIYFTKYNNYNHLRIRSKLKIDPNHNDRENHRKQIDDLELCRTINIKENFDETMKKSTNQFRNLCYIID</sequence>
<keyword evidence="3" id="KW-1185">Reference proteome</keyword>
<reference evidence="2 3" key="2">
    <citation type="submission" date="2018-11" db="EMBL/GenBank/DDBJ databases">
        <authorList>
            <consortium name="Pathogen Informatics"/>
        </authorList>
    </citation>
    <scope>NUCLEOTIDE SEQUENCE [LARGE SCALE GENOMIC DNA]</scope>
    <source>
        <strain evidence="2">Dakar</strain>
        <strain evidence="3">Dakar, Senegal</strain>
    </source>
</reference>
<evidence type="ECO:0000313" key="4">
    <source>
        <dbReference type="WBParaSite" id="SCUD_0000188501-mRNA-1"/>
    </source>
</evidence>
<dbReference type="Proteomes" id="UP000279833">
    <property type="component" value="Unassembled WGS sequence"/>
</dbReference>
<protein>
    <submittedName>
        <fullName evidence="4">BESS domain-containing protein</fullName>
    </submittedName>
</protein>
<feature type="compositionally biased region" description="Basic residues" evidence="1">
    <location>
        <begin position="19"/>
        <end position="30"/>
    </location>
</feature>
<dbReference type="AlphaFoldDB" id="A0A183JGR3"/>
<evidence type="ECO:0000313" key="3">
    <source>
        <dbReference type="Proteomes" id="UP000279833"/>
    </source>
</evidence>
<dbReference type="WBParaSite" id="SCUD_0000188501-mRNA-1">
    <property type="protein sequence ID" value="SCUD_0000188501-mRNA-1"/>
    <property type="gene ID" value="SCUD_0000188501"/>
</dbReference>
<reference evidence="4" key="1">
    <citation type="submission" date="2016-06" db="UniProtKB">
        <authorList>
            <consortium name="WormBaseParasite"/>
        </authorList>
    </citation>
    <scope>IDENTIFICATION</scope>
</reference>
<dbReference type="EMBL" id="UZAK01001647">
    <property type="protein sequence ID" value="VDO70698.1"/>
    <property type="molecule type" value="Genomic_DNA"/>
</dbReference>
<accession>A0A183JGR3</accession>